<evidence type="ECO:0000313" key="2">
    <source>
        <dbReference type="EMBL" id="QIQ02368.1"/>
    </source>
</evidence>
<evidence type="ECO:0000256" key="1">
    <source>
        <dbReference type="SAM" id="MobiDB-lite"/>
    </source>
</evidence>
<gene>
    <name evidence="2" type="ORF">HA039_08645</name>
</gene>
<protein>
    <submittedName>
        <fullName evidence="2">Uncharacterized protein</fullName>
    </submittedName>
</protein>
<feature type="region of interest" description="Disordered" evidence="1">
    <location>
        <begin position="1"/>
        <end position="21"/>
    </location>
</feature>
<name>A0A6G9GVT0_9ACTN</name>
<feature type="region of interest" description="Disordered" evidence="1">
    <location>
        <begin position="128"/>
        <end position="159"/>
    </location>
</feature>
<dbReference type="EMBL" id="CP050177">
    <property type="protein sequence ID" value="QIQ02368.1"/>
    <property type="molecule type" value="Genomic_DNA"/>
</dbReference>
<keyword evidence="3" id="KW-1185">Reference proteome</keyword>
<dbReference type="Proteomes" id="UP000501179">
    <property type="component" value="Chromosome"/>
</dbReference>
<dbReference type="RefSeq" id="WP_167026245.1">
    <property type="nucleotide sequence ID" value="NZ_CP050177.1"/>
</dbReference>
<dbReference type="KEGG" id="slia:HA039_08645"/>
<dbReference type="AlphaFoldDB" id="A0A6G9GVT0"/>
<organism evidence="2 3">
    <name type="scientific">Streptomyces liangshanensis</name>
    <dbReference type="NCBI Taxonomy" id="2717324"/>
    <lineage>
        <taxon>Bacteria</taxon>
        <taxon>Bacillati</taxon>
        <taxon>Actinomycetota</taxon>
        <taxon>Actinomycetes</taxon>
        <taxon>Kitasatosporales</taxon>
        <taxon>Streptomycetaceae</taxon>
        <taxon>Streptomyces</taxon>
    </lineage>
</organism>
<evidence type="ECO:0000313" key="3">
    <source>
        <dbReference type="Proteomes" id="UP000501179"/>
    </source>
</evidence>
<sequence length="159" mass="16764">MVVPADAGGGGTPSTGGSDLERGVGALKRFQSRVNDLLADLESGAAGGKKVAAQTVARASLSGSNATFSEADGLYAQYNRVHQSLVSLSRTLGDQIETLSIGVHAAEVGLDNVEESVRRRFATIQDRIGREQKTQREQSTKTEHGVGETDKSTYDNGWG</sequence>
<accession>A0A6G9GVT0</accession>
<proteinExistence type="predicted"/>
<reference evidence="2 3" key="1">
    <citation type="submission" date="2020-03" db="EMBL/GenBank/DDBJ databases">
        <title>A novel species.</title>
        <authorList>
            <person name="Gao J."/>
        </authorList>
    </citation>
    <scope>NUCLEOTIDE SEQUENCE [LARGE SCALE GENOMIC DNA]</scope>
    <source>
        <strain evidence="2 3">QMT-12</strain>
    </source>
</reference>
<feature type="compositionally biased region" description="Basic and acidic residues" evidence="1">
    <location>
        <begin position="128"/>
        <end position="153"/>
    </location>
</feature>